<gene>
    <name evidence="3" type="ORF">KSF_048430</name>
</gene>
<dbReference type="InterPro" id="IPR041657">
    <property type="entry name" value="HTH_17"/>
</dbReference>
<dbReference type="RefSeq" id="WP_220205511.1">
    <property type="nucleotide sequence ID" value="NZ_BNJK01000001.1"/>
</dbReference>
<sequence length="96" mass="10581">MPQVLSDGRVLLSTTEAMQLSGLSREHIQRLLRNKTIEGIKPAHDWMVYEDSLKAFLAQPRKPGPKGRRKSISTSHSDAAPTPSQNGNNPHVAKKA</sequence>
<evidence type="ECO:0000313" key="4">
    <source>
        <dbReference type="Proteomes" id="UP000597444"/>
    </source>
</evidence>
<comment type="caution">
    <text evidence="3">The sequence shown here is derived from an EMBL/GenBank/DDBJ whole genome shotgun (WGS) entry which is preliminary data.</text>
</comment>
<feature type="compositionally biased region" description="Polar residues" evidence="1">
    <location>
        <begin position="72"/>
        <end position="89"/>
    </location>
</feature>
<keyword evidence="4" id="KW-1185">Reference proteome</keyword>
<dbReference type="AlphaFoldDB" id="A0A8J3N406"/>
<protein>
    <recommendedName>
        <fullName evidence="2">Helix-turn-helix domain-containing protein</fullName>
    </recommendedName>
</protein>
<evidence type="ECO:0000256" key="1">
    <source>
        <dbReference type="SAM" id="MobiDB-lite"/>
    </source>
</evidence>
<reference evidence="3" key="1">
    <citation type="submission" date="2020-10" db="EMBL/GenBank/DDBJ databases">
        <title>Taxonomic study of unclassified bacteria belonging to the class Ktedonobacteria.</title>
        <authorList>
            <person name="Yabe S."/>
            <person name="Wang C.M."/>
            <person name="Zheng Y."/>
            <person name="Sakai Y."/>
            <person name="Cavaletti L."/>
            <person name="Monciardini P."/>
            <person name="Donadio S."/>
        </authorList>
    </citation>
    <scope>NUCLEOTIDE SEQUENCE</scope>
    <source>
        <strain evidence="3">ID150040</strain>
    </source>
</reference>
<feature type="domain" description="Helix-turn-helix" evidence="2">
    <location>
        <begin position="11"/>
        <end position="59"/>
    </location>
</feature>
<evidence type="ECO:0000313" key="3">
    <source>
        <dbReference type="EMBL" id="GHO94795.1"/>
    </source>
</evidence>
<name>A0A8J3N406_9CHLR</name>
<organism evidence="3 4">
    <name type="scientific">Reticulibacter mediterranei</name>
    <dbReference type="NCBI Taxonomy" id="2778369"/>
    <lineage>
        <taxon>Bacteria</taxon>
        <taxon>Bacillati</taxon>
        <taxon>Chloroflexota</taxon>
        <taxon>Ktedonobacteria</taxon>
        <taxon>Ktedonobacterales</taxon>
        <taxon>Reticulibacteraceae</taxon>
        <taxon>Reticulibacter</taxon>
    </lineage>
</organism>
<proteinExistence type="predicted"/>
<feature type="region of interest" description="Disordered" evidence="1">
    <location>
        <begin position="59"/>
        <end position="96"/>
    </location>
</feature>
<dbReference type="Pfam" id="PF12728">
    <property type="entry name" value="HTH_17"/>
    <property type="match status" value="1"/>
</dbReference>
<dbReference type="Proteomes" id="UP000597444">
    <property type="component" value="Unassembled WGS sequence"/>
</dbReference>
<evidence type="ECO:0000259" key="2">
    <source>
        <dbReference type="Pfam" id="PF12728"/>
    </source>
</evidence>
<dbReference type="EMBL" id="BNJK01000001">
    <property type="protein sequence ID" value="GHO94795.1"/>
    <property type="molecule type" value="Genomic_DNA"/>
</dbReference>
<accession>A0A8J3N406</accession>